<dbReference type="RefSeq" id="WP_161086024.1">
    <property type="nucleotide sequence ID" value="NZ_WWCX01000061.1"/>
</dbReference>
<dbReference type="InterPro" id="IPR001123">
    <property type="entry name" value="LeuE-type"/>
</dbReference>
<feature type="transmembrane region" description="Helical" evidence="6">
    <location>
        <begin position="128"/>
        <end position="161"/>
    </location>
</feature>
<dbReference type="PANTHER" id="PTHR30086">
    <property type="entry name" value="ARGININE EXPORTER PROTEIN ARGO"/>
    <property type="match status" value="1"/>
</dbReference>
<feature type="transmembrane region" description="Helical" evidence="6">
    <location>
        <begin position="181"/>
        <end position="199"/>
    </location>
</feature>
<dbReference type="GO" id="GO:0015171">
    <property type="term" value="F:amino acid transmembrane transporter activity"/>
    <property type="evidence" value="ECO:0007669"/>
    <property type="project" value="TreeGrafter"/>
</dbReference>
<keyword evidence="2" id="KW-1003">Cell membrane</keyword>
<accession>A0A845GV07</accession>
<protein>
    <submittedName>
        <fullName evidence="7">LysE family transporter</fullName>
    </submittedName>
</protein>
<keyword evidence="4 6" id="KW-1133">Transmembrane helix</keyword>
<dbReference type="GO" id="GO:0005886">
    <property type="term" value="C:plasma membrane"/>
    <property type="evidence" value="ECO:0007669"/>
    <property type="project" value="UniProtKB-SubCell"/>
</dbReference>
<dbReference type="EMBL" id="WWCX01000061">
    <property type="protein sequence ID" value="MYM97058.1"/>
    <property type="molecule type" value="Genomic_DNA"/>
</dbReference>
<gene>
    <name evidence="7" type="ORF">GTP90_24725</name>
</gene>
<dbReference type="Pfam" id="PF01810">
    <property type="entry name" value="LysE"/>
    <property type="match status" value="1"/>
</dbReference>
<reference evidence="7" key="1">
    <citation type="submission" date="2019-12" db="EMBL/GenBank/DDBJ databases">
        <title>Novel species isolated from a subtropical stream in China.</title>
        <authorList>
            <person name="Lu H."/>
        </authorList>
    </citation>
    <scope>NUCLEOTIDE SEQUENCE [LARGE SCALE GENOMIC DNA]</scope>
    <source>
        <strain evidence="7">FT81W</strain>
    </source>
</reference>
<feature type="transmembrane region" description="Helical" evidence="6">
    <location>
        <begin position="6"/>
        <end position="27"/>
    </location>
</feature>
<comment type="subcellular location">
    <subcellularLocation>
        <location evidence="1">Cell membrane</location>
        <topology evidence="1">Multi-pass membrane protein</topology>
    </subcellularLocation>
</comment>
<keyword evidence="5 6" id="KW-0472">Membrane</keyword>
<dbReference type="PANTHER" id="PTHR30086:SF20">
    <property type="entry name" value="ARGININE EXPORTER PROTEIN ARGO-RELATED"/>
    <property type="match status" value="1"/>
</dbReference>
<organism evidence="7 8">
    <name type="scientific">Duganella vulcania</name>
    <dbReference type="NCBI Taxonomy" id="2692166"/>
    <lineage>
        <taxon>Bacteria</taxon>
        <taxon>Pseudomonadati</taxon>
        <taxon>Pseudomonadota</taxon>
        <taxon>Betaproteobacteria</taxon>
        <taxon>Burkholderiales</taxon>
        <taxon>Oxalobacteraceae</taxon>
        <taxon>Telluria group</taxon>
        <taxon>Duganella</taxon>
    </lineage>
</organism>
<feature type="transmembrane region" description="Helical" evidence="6">
    <location>
        <begin position="70"/>
        <end position="87"/>
    </location>
</feature>
<evidence type="ECO:0000256" key="4">
    <source>
        <dbReference type="ARBA" id="ARBA00022989"/>
    </source>
</evidence>
<evidence type="ECO:0000256" key="5">
    <source>
        <dbReference type="ARBA" id="ARBA00023136"/>
    </source>
</evidence>
<name>A0A845GV07_9BURK</name>
<keyword evidence="3 6" id="KW-0812">Transmembrane</keyword>
<evidence type="ECO:0000256" key="2">
    <source>
        <dbReference type="ARBA" id="ARBA00022475"/>
    </source>
</evidence>
<evidence type="ECO:0000313" key="8">
    <source>
        <dbReference type="Proteomes" id="UP000447355"/>
    </source>
</evidence>
<evidence type="ECO:0000313" key="7">
    <source>
        <dbReference type="EMBL" id="MYM97058.1"/>
    </source>
</evidence>
<evidence type="ECO:0000256" key="6">
    <source>
        <dbReference type="SAM" id="Phobius"/>
    </source>
</evidence>
<dbReference type="AlphaFoldDB" id="A0A845GV07"/>
<evidence type="ECO:0000256" key="3">
    <source>
        <dbReference type="ARBA" id="ARBA00022692"/>
    </source>
</evidence>
<dbReference type="Proteomes" id="UP000447355">
    <property type="component" value="Unassembled WGS sequence"/>
</dbReference>
<sequence length="201" mass="21181">MGEAYWLFVVMVVFTVSSPGPGVLMTLDNAVAGGWRAAMQGVVGLALGAAVMAGLCSAGIGLLIRSSPALFQLLKYAGVAYLFHLSFKTWRRDPQTQAPRREAAPATGAARKRLLEGALLQTSNPKSLFFFLSVLPQVAHGGAGLAVATYCIVLVLIHGLYAGLAARAGAWLSRPGSARLLSRLSALMFFGFGITMLTLKI</sequence>
<comment type="caution">
    <text evidence="7">The sequence shown here is derived from an EMBL/GenBank/DDBJ whole genome shotgun (WGS) entry which is preliminary data.</text>
</comment>
<dbReference type="PIRSF" id="PIRSF006324">
    <property type="entry name" value="LeuE"/>
    <property type="match status" value="1"/>
</dbReference>
<feature type="transmembrane region" description="Helical" evidence="6">
    <location>
        <begin position="39"/>
        <end position="64"/>
    </location>
</feature>
<proteinExistence type="predicted"/>
<evidence type="ECO:0000256" key="1">
    <source>
        <dbReference type="ARBA" id="ARBA00004651"/>
    </source>
</evidence>